<dbReference type="STRING" id="112248.SAMN05444392_101567"/>
<evidence type="ECO:0000259" key="1">
    <source>
        <dbReference type="PROSITE" id="PS51733"/>
    </source>
</evidence>
<dbReference type="PANTHER" id="PTHR43679">
    <property type="entry name" value="OCTANOYLTRANSFERASE LIPM-RELATED"/>
    <property type="match status" value="1"/>
</dbReference>
<dbReference type="AlphaFoldDB" id="A0A1M4TP27"/>
<dbReference type="SUPFAM" id="SSF55681">
    <property type="entry name" value="Class II aaRS and biotin synthetases"/>
    <property type="match status" value="1"/>
</dbReference>
<dbReference type="Gene3D" id="3.30.930.10">
    <property type="entry name" value="Bira Bifunctional Protein, Domain 2"/>
    <property type="match status" value="1"/>
</dbReference>
<feature type="domain" description="BPL/LPL catalytic" evidence="1">
    <location>
        <begin position="32"/>
        <end position="243"/>
    </location>
</feature>
<gene>
    <name evidence="2" type="ORF">SAMN05444392_101567</name>
</gene>
<accession>A0A1M4TP27</accession>
<dbReference type="EMBL" id="FQVL01000001">
    <property type="protein sequence ID" value="SHE46252.1"/>
    <property type="molecule type" value="Genomic_DNA"/>
</dbReference>
<protein>
    <submittedName>
        <fullName evidence="2">Lipoate-protein ligase A</fullName>
    </submittedName>
</protein>
<dbReference type="GO" id="GO:0016740">
    <property type="term" value="F:transferase activity"/>
    <property type="evidence" value="ECO:0007669"/>
    <property type="project" value="UniProtKB-ARBA"/>
</dbReference>
<dbReference type="PANTHER" id="PTHR43679:SF2">
    <property type="entry name" value="OCTANOYL-[GCVH]:PROTEIN N-OCTANOYLTRANSFERASE"/>
    <property type="match status" value="1"/>
</dbReference>
<evidence type="ECO:0000313" key="3">
    <source>
        <dbReference type="Proteomes" id="UP000184476"/>
    </source>
</evidence>
<dbReference type="Proteomes" id="UP000184476">
    <property type="component" value="Unassembled WGS sequence"/>
</dbReference>
<keyword evidence="2" id="KW-0436">Ligase</keyword>
<dbReference type="OrthoDB" id="9774653at2"/>
<name>A0A1M4TP27_9BACL</name>
<reference evidence="2 3" key="1">
    <citation type="submission" date="2016-11" db="EMBL/GenBank/DDBJ databases">
        <authorList>
            <person name="Jaros S."/>
            <person name="Januszkiewicz K."/>
            <person name="Wedrychowicz H."/>
        </authorList>
    </citation>
    <scope>NUCLEOTIDE SEQUENCE [LARGE SCALE GENOMIC DNA]</scope>
    <source>
        <strain evidence="2 3">DSM 44666</strain>
    </source>
</reference>
<dbReference type="RefSeq" id="WP_073151541.1">
    <property type="nucleotide sequence ID" value="NZ_FQVL01000001.1"/>
</dbReference>
<dbReference type="InterPro" id="IPR004143">
    <property type="entry name" value="BPL_LPL_catalytic"/>
</dbReference>
<dbReference type="GO" id="GO:0140096">
    <property type="term" value="F:catalytic activity, acting on a protein"/>
    <property type="evidence" value="ECO:0007669"/>
    <property type="project" value="UniProtKB-ARBA"/>
</dbReference>
<dbReference type="InterPro" id="IPR050664">
    <property type="entry name" value="Octanoyltrans_LipM/LipL"/>
</dbReference>
<keyword evidence="3" id="KW-1185">Reference proteome</keyword>
<sequence>MGKKWRFLTYQRFHPALNMAIDEAMMIACRKGLVPPTVRLYGWKPAGLSIGYFQKAEQAVKKDQLKLHNVEMVRRLTGGRAVLHDQEVTYSLISPLENEMVPKSITDSHRWISQGLVVALKQFDLPLSKTNSKAITKGSLTSAACFDTSSSYEIEIDGRKLVGSAQTRQNNMLLQHGSLLLASHDHVLFQLLNFRSERQRQNLQIDFQRRSTSLAEWLHPLPTILELENALLNGFSEGLGVSFRKGALSKYEEDLAERLVKEKYAHSNWTFHR</sequence>
<dbReference type="GO" id="GO:0009249">
    <property type="term" value="P:protein lipoylation"/>
    <property type="evidence" value="ECO:0007669"/>
    <property type="project" value="UniProtKB-ARBA"/>
</dbReference>
<dbReference type="CDD" id="cd16443">
    <property type="entry name" value="LplA"/>
    <property type="match status" value="1"/>
</dbReference>
<dbReference type="GO" id="GO:0016874">
    <property type="term" value="F:ligase activity"/>
    <property type="evidence" value="ECO:0007669"/>
    <property type="project" value="UniProtKB-KW"/>
</dbReference>
<organism evidence="2 3">
    <name type="scientific">Seinonella peptonophila</name>
    <dbReference type="NCBI Taxonomy" id="112248"/>
    <lineage>
        <taxon>Bacteria</taxon>
        <taxon>Bacillati</taxon>
        <taxon>Bacillota</taxon>
        <taxon>Bacilli</taxon>
        <taxon>Bacillales</taxon>
        <taxon>Thermoactinomycetaceae</taxon>
        <taxon>Seinonella</taxon>
    </lineage>
</organism>
<proteinExistence type="predicted"/>
<dbReference type="PROSITE" id="PS51733">
    <property type="entry name" value="BPL_LPL_CATALYTIC"/>
    <property type="match status" value="1"/>
</dbReference>
<dbReference type="InterPro" id="IPR045864">
    <property type="entry name" value="aa-tRNA-synth_II/BPL/LPL"/>
</dbReference>
<dbReference type="Pfam" id="PF21948">
    <property type="entry name" value="LplA-B_cat"/>
    <property type="match status" value="1"/>
</dbReference>
<evidence type="ECO:0000313" key="2">
    <source>
        <dbReference type="EMBL" id="SHE46252.1"/>
    </source>
</evidence>